<dbReference type="eggNOG" id="COG0511">
    <property type="taxonomic scope" value="Bacteria"/>
</dbReference>
<dbReference type="KEGG" id="bcv:Bcav_2915"/>
<proteinExistence type="predicted"/>
<dbReference type="Pfam" id="PF11716">
    <property type="entry name" value="MDMPI_N"/>
    <property type="match status" value="1"/>
</dbReference>
<dbReference type="NCBIfam" id="TIGR03083">
    <property type="entry name" value="maleylpyruvate isomerase family mycothiol-dependent enzyme"/>
    <property type="match status" value="1"/>
</dbReference>
<dbReference type="AlphaFoldDB" id="C5BZ45"/>
<protein>
    <recommendedName>
        <fullName evidence="1">Mycothiol-dependent maleylpyruvate isomerase metal-binding domain-containing protein</fullName>
    </recommendedName>
</protein>
<gene>
    <name evidence="2" type="ordered locus">Bcav_2915</name>
</gene>
<dbReference type="RefSeq" id="WP_015883400.1">
    <property type="nucleotide sequence ID" value="NC_012669.1"/>
</dbReference>
<dbReference type="PANTHER" id="PTHR40758">
    <property type="entry name" value="CONSERVED PROTEIN"/>
    <property type="match status" value="1"/>
</dbReference>
<evidence type="ECO:0000259" key="1">
    <source>
        <dbReference type="Pfam" id="PF11716"/>
    </source>
</evidence>
<dbReference type="GO" id="GO:0005886">
    <property type="term" value="C:plasma membrane"/>
    <property type="evidence" value="ECO:0007669"/>
    <property type="project" value="TreeGrafter"/>
</dbReference>
<dbReference type="GO" id="GO:0046872">
    <property type="term" value="F:metal ion binding"/>
    <property type="evidence" value="ECO:0007669"/>
    <property type="project" value="InterPro"/>
</dbReference>
<organism evidence="2 3">
    <name type="scientific">Beutenbergia cavernae (strain ATCC BAA-8 / DSM 12333 / CCUG 43141 / JCM 11478 / NBRC 16432 / NCIMB 13614 / HKI 0122)</name>
    <dbReference type="NCBI Taxonomy" id="471853"/>
    <lineage>
        <taxon>Bacteria</taxon>
        <taxon>Bacillati</taxon>
        <taxon>Actinomycetota</taxon>
        <taxon>Actinomycetes</taxon>
        <taxon>Micrococcales</taxon>
        <taxon>Beutenbergiaceae</taxon>
        <taxon>Beutenbergia</taxon>
    </lineage>
</organism>
<reference evidence="2 3" key="1">
    <citation type="journal article" date="2009" name="Stand. Genomic Sci.">
        <title>Complete genome sequence of Beutenbergia cavernae type strain (HKI 0122).</title>
        <authorList>
            <person name="Land M."/>
            <person name="Pukall R."/>
            <person name="Abt B."/>
            <person name="Goker M."/>
            <person name="Rohde M."/>
            <person name="Glavina Del Rio T."/>
            <person name="Tice H."/>
            <person name="Copeland A."/>
            <person name="Cheng J.F."/>
            <person name="Lucas S."/>
            <person name="Chen F."/>
            <person name="Nolan M."/>
            <person name="Bruce D."/>
            <person name="Goodwin L."/>
            <person name="Pitluck S."/>
            <person name="Ivanova N."/>
            <person name="Mavromatis K."/>
            <person name="Ovchinnikova G."/>
            <person name="Pati A."/>
            <person name="Chen A."/>
            <person name="Palaniappan K."/>
            <person name="Hauser L."/>
            <person name="Chang Y.J."/>
            <person name="Jefferies C.C."/>
            <person name="Saunders E."/>
            <person name="Brettin T."/>
            <person name="Detter J.C."/>
            <person name="Han C."/>
            <person name="Chain P."/>
            <person name="Bristow J."/>
            <person name="Eisen J.A."/>
            <person name="Markowitz V."/>
            <person name="Hugenholtz P."/>
            <person name="Kyrpides N.C."/>
            <person name="Klenk H.P."/>
            <person name="Lapidus A."/>
        </authorList>
    </citation>
    <scope>NUCLEOTIDE SEQUENCE [LARGE SCALE GENOMIC DNA]</scope>
    <source>
        <strain evidence="3">ATCC BAA-8 / DSM 12333 / NBRC 16432</strain>
    </source>
</reference>
<dbReference type="PANTHER" id="PTHR40758:SF1">
    <property type="entry name" value="CONSERVED PROTEIN"/>
    <property type="match status" value="1"/>
</dbReference>
<dbReference type="Proteomes" id="UP000007962">
    <property type="component" value="Chromosome"/>
</dbReference>
<sequence length="269" mass="28329">MDLLDVIARESDRFRAAVSSGSGGARVPACPDWTAADLTYHLAEVQHFWAQVAGGATGADAEELARPEEAELLAAFDAASGRLRAELARRDPEEPAWSWSETGGTIAWVLRRQAHEALVHRVDAEQTAGLAVSEPEPALAADGVDELFTVSVDNAPGWGTVTLDGRRARVSATDAVTHATAGGGTAPSVWTLAFGRFTGTGPESGTQFDWDAARLEPTDDAGAVDVEISGRAWDLDLWLWGRGDAGPLHVTGDAALVPRLRGVVAEATQ</sequence>
<dbReference type="OrthoDB" id="3671213at2"/>
<dbReference type="SUPFAM" id="SSF109854">
    <property type="entry name" value="DinB/YfiT-like putative metalloenzymes"/>
    <property type="match status" value="1"/>
</dbReference>
<name>C5BZ45_BEUC1</name>
<keyword evidence="3" id="KW-1185">Reference proteome</keyword>
<dbReference type="EMBL" id="CP001618">
    <property type="protein sequence ID" value="ACQ81160.1"/>
    <property type="molecule type" value="Genomic_DNA"/>
</dbReference>
<dbReference type="InterPro" id="IPR034660">
    <property type="entry name" value="DinB/YfiT-like"/>
</dbReference>
<accession>C5BZ45</accession>
<dbReference type="HOGENOM" id="CLU_070584_1_0_11"/>
<dbReference type="InterPro" id="IPR024344">
    <property type="entry name" value="MDMPI_metal-binding"/>
</dbReference>
<evidence type="ECO:0000313" key="3">
    <source>
        <dbReference type="Proteomes" id="UP000007962"/>
    </source>
</evidence>
<feature type="domain" description="Mycothiol-dependent maleylpyruvate isomerase metal-binding" evidence="1">
    <location>
        <begin position="7"/>
        <end position="124"/>
    </location>
</feature>
<dbReference type="InterPro" id="IPR017517">
    <property type="entry name" value="Maleyloyr_isom"/>
</dbReference>
<dbReference type="STRING" id="471853.Bcav_2915"/>
<evidence type="ECO:0000313" key="2">
    <source>
        <dbReference type="EMBL" id="ACQ81160.1"/>
    </source>
</evidence>